<keyword evidence="1" id="KW-0175">Coiled coil</keyword>
<dbReference type="STRING" id="10181.G5AXQ5"/>
<dbReference type="GO" id="GO:0016020">
    <property type="term" value="C:membrane"/>
    <property type="evidence" value="ECO:0007669"/>
    <property type="project" value="InterPro"/>
</dbReference>
<sequence length="145" mass="16548">MVFMSSCASVVWNQIDAQPRSWGGAVVTGSCSAKPGSEEKKKLIRDFDEKQQKQIKCWQELEEQLQYAPLTFHNPMVSKLQSYGKDLAKLHRRKVTTNKLLLSIVILLELVILGGLVYYKLFGKHCTSSRKGFVDRNLDPVDEWC</sequence>
<evidence type="ECO:0000256" key="3">
    <source>
        <dbReference type="SAM" id="Phobius"/>
    </source>
</evidence>
<dbReference type="Proteomes" id="UP000006813">
    <property type="component" value="Unassembled WGS sequence"/>
</dbReference>
<reference evidence="4 5" key="1">
    <citation type="journal article" date="2011" name="Nature">
        <title>Genome sequencing reveals insights into physiology and longevity of the naked mole rat.</title>
        <authorList>
            <person name="Kim E.B."/>
            <person name="Fang X."/>
            <person name="Fushan A.A."/>
            <person name="Huang Z."/>
            <person name="Lobanov A.V."/>
            <person name="Han L."/>
            <person name="Marino S.M."/>
            <person name="Sun X."/>
            <person name="Turanov A.A."/>
            <person name="Yang P."/>
            <person name="Yim S.H."/>
            <person name="Zhao X."/>
            <person name="Kasaikina M.V."/>
            <person name="Stoletzki N."/>
            <person name="Peng C."/>
            <person name="Polak P."/>
            <person name="Xiong Z."/>
            <person name="Kiezun A."/>
            <person name="Zhu Y."/>
            <person name="Chen Y."/>
            <person name="Kryukov G.V."/>
            <person name="Zhang Q."/>
            <person name="Peshkin L."/>
            <person name="Yang L."/>
            <person name="Bronson R.T."/>
            <person name="Buffenstein R."/>
            <person name="Wang B."/>
            <person name="Han C."/>
            <person name="Li Q."/>
            <person name="Chen L."/>
            <person name="Zhao W."/>
            <person name="Sunyaev S.R."/>
            <person name="Park T.J."/>
            <person name="Zhang G."/>
            <person name="Wang J."/>
            <person name="Gladyshev V.N."/>
        </authorList>
    </citation>
    <scope>NUCLEOTIDE SEQUENCE [LARGE SCALE GENOMIC DNA]</scope>
</reference>
<evidence type="ECO:0000256" key="2">
    <source>
        <dbReference type="ARBA" id="ARBA00046280"/>
    </source>
</evidence>
<accession>G5AXQ5</accession>
<dbReference type="GO" id="GO:0016192">
    <property type="term" value="P:vesicle-mediated transport"/>
    <property type="evidence" value="ECO:0007669"/>
    <property type="project" value="InterPro"/>
</dbReference>
<dbReference type="InterPro" id="IPR038407">
    <property type="entry name" value="v-SNARE_N_sf"/>
</dbReference>
<dbReference type="SUPFAM" id="SSF47661">
    <property type="entry name" value="t-snare proteins"/>
    <property type="match status" value="1"/>
</dbReference>
<gene>
    <name evidence="4" type="ORF">GW7_10233</name>
</gene>
<feature type="transmembrane region" description="Helical" evidence="3">
    <location>
        <begin position="100"/>
        <end position="119"/>
    </location>
</feature>
<keyword evidence="3" id="KW-0472">Membrane</keyword>
<protein>
    <submittedName>
        <fullName evidence="4">Vesicle transport through interaction with t-SNAREs-like protein 1B</fullName>
    </submittedName>
</protein>
<evidence type="ECO:0000256" key="1">
    <source>
        <dbReference type="ARBA" id="ARBA00023054"/>
    </source>
</evidence>
<evidence type="ECO:0000313" key="5">
    <source>
        <dbReference type="Proteomes" id="UP000006813"/>
    </source>
</evidence>
<keyword evidence="3" id="KW-1133">Transmembrane helix</keyword>
<dbReference type="GO" id="GO:0012505">
    <property type="term" value="C:endomembrane system"/>
    <property type="evidence" value="ECO:0007669"/>
    <property type="project" value="UniProtKB-SubCell"/>
</dbReference>
<keyword evidence="3" id="KW-0812">Transmembrane</keyword>
<comment type="subcellular location">
    <subcellularLocation>
        <location evidence="2">Endomembrane system</location>
        <topology evidence="2">Single-pass type IV membrane protein</topology>
    </subcellularLocation>
</comment>
<dbReference type="InterPro" id="IPR010989">
    <property type="entry name" value="SNARE"/>
</dbReference>
<organism evidence="4 5">
    <name type="scientific">Heterocephalus glaber</name>
    <name type="common">Naked mole rat</name>
    <dbReference type="NCBI Taxonomy" id="10181"/>
    <lineage>
        <taxon>Eukaryota</taxon>
        <taxon>Metazoa</taxon>
        <taxon>Chordata</taxon>
        <taxon>Craniata</taxon>
        <taxon>Vertebrata</taxon>
        <taxon>Euteleostomi</taxon>
        <taxon>Mammalia</taxon>
        <taxon>Eutheria</taxon>
        <taxon>Euarchontoglires</taxon>
        <taxon>Glires</taxon>
        <taxon>Rodentia</taxon>
        <taxon>Hystricomorpha</taxon>
        <taxon>Bathyergidae</taxon>
        <taxon>Heterocephalus</taxon>
    </lineage>
</organism>
<name>G5AXQ5_HETGA</name>
<dbReference type="AlphaFoldDB" id="G5AXQ5"/>
<dbReference type="EMBL" id="JH167415">
    <property type="protein sequence ID" value="EHB01816.1"/>
    <property type="molecule type" value="Genomic_DNA"/>
</dbReference>
<dbReference type="eggNOG" id="KOG1666">
    <property type="taxonomic scope" value="Eukaryota"/>
</dbReference>
<dbReference type="Gene3D" id="1.20.58.400">
    <property type="entry name" value="t-snare proteins"/>
    <property type="match status" value="1"/>
</dbReference>
<evidence type="ECO:0000313" key="4">
    <source>
        <dbReference type="EMBL" id="EHB01816.1"/>
    </source>
</evidence>
<dbReference type="InParanoid" id="G5AXQ5"/>
<proteinExistence type="predicted"/>